<organism evidence="2">
    <name type="scientific">hydrothermal vent metagenome</name>
    <dbReference type="NCBI Taxonomy" id="652676"/>
    <lineage>
        <taxon>unclassified sequences</taxon>
        <taxon>metagenomes</taxon>
        <taxon>ecological metagenomes</taxon>
    </lineage>
</organism>
<feature type="transmembrane region" description="Helical" evidence="1">
    <location>
        <begin position="87"/>
        <end position="111"/>
    </location>
</feature>
<dbReference type="EMBL" id="CZQE01000157">
    <property type="protein sequence ID" value="CUS44516.1"/>
    <property type="molecule type" value="Genomic_DNA"/>
</dbReference>
<proteinExistence type="predicted"/>
<evidence type="ECO:0000256" key="1">
    <source>
        <dbReference type="SAM" id="Phobius"/>
    </source>
</evidence>
<feature type="transmembrane region" description="Helical" evidence="1">
    <location>
        <begin position="212"/>
        <end position="232"/>
    </location>
</feature>
<dbReference type="AlphaFoldDB" id="A0A161K0I9"/>
<name>A0A161K0I9_9ZZZZ</name>
<feature type="transmembrane region" description="Helical" evidence="1">
    <location>
        <begin position="12"/>
        <end position="31"/>
    </location>
</feature>
<keyword evidence="1" id="KW-0812">Transmembrane</keyword>
<reference evidence="2" key="1">
    <citation type="submission" date="2015-10" db="EMBL/GenBank/DDBJ databases">
        <authorList>
            <person name="Gilbert D.G."/>
        </authorList>
    </citation>
    <scope>NUCLEOTIDE SEQUENCE</scope>
</reference>
<feature type="transmembrane region" description="Helical" evidence="1">
    <location>
        <begin position="123"/>
        <end position="143"/>
    </location>
</feature>
<protein>
    <submittedName>
        <fullName evidence="2">Mlr1763 protein</fullName>
    </submittedName>
</protein>
<accession>A0A161K0I9</accession>
<keyword evidence="1" id="KW-1133">Transmembrane helix</keyword>
<sequence length="236" mass="26076">MSWALKAIHTHAWDFWFARASVALVAGLQLLMFNDLTIGPRWLAPGLEIALLLPLSAATAWTQASAREARTDHHWRRVAWERRMIRRAALALTALITVINLGALVALIHALLAGSATKIGQTLLLDALNIWATNVIVFALWFWSIDHGGPAARGLIETEKCDFLYPQMTIGQPREPCTWSPGFVDYLYLSFTNATAFSPTDTMPLSRRAKMLMMIESAISLLTIALVAARAVNILA</sequence>
<evidence type="ECO:0000313" key="2">
    <source>
        <dbReference type="EMBL" id="CUS44516.1"/>
    </source>
</evidence>
<gene>
    <name evidence="2" type="ORF">MGWOODY_Smn3622</name>
</gene>
<keyword evidence="1" id="KW-0472">Membrane</keyword>